<gene>
    <name evidence="2" type="ORF">H6G24_34820</name>
</gene>
<dbReference type="Gene3D" id="3.10.180.10">
    <property type="entry name" value="2,3-Dihydroxybiphenyl 1,2-Dioxygenase, domain 1"/>
    <property type="match status" value="1"/>
</dbReference>
<keyword evidence="3" id="KW-1185">Reference proteome</keyword>
<dbReference type="Proteomes" id="UP000658514">
    <property type="component" value="Unassembled WGS sequence"/>
</dbReference>
<name>A0ABR8AKI0_9CYAN</name>
<protein>
    <submittedName>
        <fullName evidence="2">VOC family protein</fullName>
    </submittedName>
</protein>
<proteinExistence type="predicted"/>
<evidence type="ECO:0000313" key="2">
    <source>
        <dbReference type="EMBL" id="MBD2200570.1"/>
    </source>
</evidence>
<accession>A0ABR8AKI0</accession>
<dbReference type="SUPFAM" id="SSF54593">
    <property type="entry name" value="Glyoxalase/Bleomycin resistance protein/Dihydroxybiphenyl dioxygenase"/>
    <property type="match status" value="1"/>
</dbReference>
<dbReference type="PANTHER" id="PTHR39175:SF1">
    <property type="entry name" value="FAMILY PROTEIN, PUTATIVE (AFU_ORTHOLOGUE AFUA_3G15060)-RELATED"/>
    <property type="match status" value="1"/>
</dbReference>
<dbReference type="PANTHER" id="PTHR39175">
    <property type="entry name" value="FAMILY PROTEIN, PUTATIVE (AFU_ORTHOLOGUE AFUA_3G15060)-RELATED"/>
    <property type="match status" value="1"/>
</dbReference>
<comment type="caution">
    <text evidence="2">The sequence shown here is derived from an EMBL/GenBank/DDBJ whole genome shotgun (WGS) entry which is preliminary data.</text>
</comment>
<dbReference type="InterPro" id="IPR029068">
    <property type="entry name" value="Glyas_Bleomycin-R_OHBP_Dase"/>
</dbReference>
<dbReference type="InterPro" id="IPR037523">
    <property type="entry name" value="VOC_core"/>
</dbReference>
<evidence type="ECO:0000313" key="3">
    <source>
        <dbReference type="Proteomes" id="UP000658514"/>
    </source>
</evidence>
<dbReference type="InterPro" id="IPR004360">
    <property type="entry name" value="Glyas_Fos-R_dOase_dom"/>
</dbReference>
<organism evidence="2 3">
    <name type="scientific">Calothrix parietina FACHB-288</name>
    <dbReference type="NCBI Taxonomy" id="2692896"/>
    <lineage>
        <taxon>Bacteria</taxon>
        <taxon>Bacillati</taxon>
        <taxon>Cyanobacteriota</taxon>
        <taxon>Cyanophyceae</taxon>
        <taxon>Nostocales</taxon>
        <taxon>Calotrichaceae</taxon>
        <taxon>Calothrix</taxon>
    </lineage>
</organism>
<dbReference type="RefSeq" id="WP_190551605.1">
    <property type="nucleotide sequence ID" value="NZ_CAWPNO010000136.1"/>
</dbReference>
<sequence length="140" mass="15855">MTNQLETVKAWVETIDHIQLTSSTEVEDAMLLFYGKVLGLTEIAKPEALKGNDNTWYALGNIQLHISTEKNANNEASRRHICFQVADLKEFEAHLIAHGVEIISVGTARRRHRQPIPGYNRFYIRDPGGNRLEIVSAKSR</sequence>
<feature type="domain" description="VOC" evidence="1">
    <location>
        <begin position="14"/>
        <end position="137"/>
    </location>
</feature>
<dbReference type="Pfam" id="PF00903">
    <property type="entry name" value="Glyoxalase"/>
    <property type="match status" value="1"/>
</dbReference>
<dbReference type="EMBL" id="JACJQH010000097">
    <property type="protein sequence ID" value="MBD2200570.1"/>
    <property type="molecule type" value="Genomic_DNA"/>
</dbReference>
<evidence type="ECO:0000259" key="1">
    <source>
        <dbReference type="PROSITE" id="PS51819"/>
    </source>
</evidence>
<dbReference type="PROSITE" id="PS51819">
    <property type="entry name" value="VOC"/>
    <property type="match status" value="1"/>
</dbReference>
<reference evidence="2 3" key="1">
    <citation type="journal article" date="2020" name="ISME J.">
        <title>Comparative genomics reveals insights into cyanobacterial evolution and habitat adaptation.</title>
        <authorList>
            <person name="Chen M.Y."/>
            <person name="Teng W.K."/>
            <person name="Zhao L."/>
            <person name="Hu C.X."/>
            <person name="Zhou Y.K."/>
            <person name="Han B.P."/>
            <person name="Song L.R."/>
            <person name="Shu W.S."/>
        </authorList>
    </citation>
    <scope>NUCLEOTIDE SEQUENCE [LARGE SCALE GENOMIC DNA]</scope>
    <source>
        <strain evidence="2 3">FACHB-288</strain>
    </source>
</reference>